<evidence type="ECO:0000256" key="1">
    <source>
        <dbReference type="SAM" id="MobiDB-lite"/>
    </source>
</evidence>
<reference evidence="3" key="1">
    <citation type="journal article" date="2024" name="IScience">
        <title>Strigolactones Initiate the Formation of Haustorium-like Structures in Castilleja.</title>
        <authorList>
            <person name="Buerger M."/>
            <person name="Peterson D."/>
            <person name="Chory J."/>
        </authorList>
    </citation>
    <scope>NUCLEOTIDE SEQUENCE [LARGE SCALE GENOMIC DNA]</scope>
</reference>
<name>A0ABD3D5N2_9LAMI</name>
<feature type="region of interest" description="Disordered" evidence="1">
    <location>
        <begin position="150"/>
        <end position="170"/>
    </location>
</feature>
<dbReference type="Proteomes" id="UP001632038">
    <property type="component" value="Unassembled WGS sequence"/>
</dbReference>
<keyword evidence="3" id="KW-1185">Reference proteome</keyword>
<dbReference type="AlphaFoldDB" id="A0ABD3D5N2"/>
<feature type="compositionally biased region" description="Basic and acidic residues" evidence="1">
    <location>
        <begin position="1"/>
        <end position="11"/>
    </location>
</feature>
<feature type="region of interest" description="Disordered" evidence="1">
    <location>
        <begin position="64"/>
        <end position="99"/>
    </location>
</feature>
<sequence length="170" mass="18269">MSGRDGEDSQKLKRIGAGAYDYDNDSRWPDYWSNVLIPPHMASRNDVVDHLFYQRYIDPDLIVEPMANNNSSKPERASTPPPQSSSSAIGNSNTRQRSSGKLVMNGVESNGNVFSAPIGYGMIAPFSGTTATMETAVPMYGSAGTFPGKAGAMKCDSGGGEYDEETASQR</sequence>
<proteinExistence type="predicted"/>
<feature type="region of interest" description="Disordered" evidence="1">
    <location>
        <begin position="1"/>
        <end position="24"/>
    </location>
</feature>
<accession>A0ABD3D5N2</accession>
<dbReference type="EMBL" id="JAVIJP010000026">
    <property type="protein sequence ID" value="KAL3636519.1"/>
    <property type="molecule type" value="Genomic_DNA"/>
</dbReference>
<feature type="compositionally biased region" description="Polar residues" evidence="1">
    <location>
        <begin position="88"/>
        <end position="99"/>
    </location>
</feature>
<gene>
    <name evidence="2" type="ORF">CASFOL_018818</name>
</gene>
<feature type="compositionally biased region" description="Acidic residues" evidence="1">
    <location>
        <begin position="161"/>
        <end position="170"/>
    </location>
</feature>
<comment type="caution">
    <text evidence="2">The sequence shown here is derived from an EMBL/GenBank/DDBJ whole genome shotgun (WGS) entry which is preliminary data.</text>
</comment>
<organism evidence="2 3">
    <name type="scientific">Castilleja foliolosa</name>
    <dbReference type="NCBI Taxonomy" id="1961234"/>
    <lineage>
        <taxon>Eukaryota</taxon>
        <taxon>Viridiplantae</taxon>
        <taxon>Streptophyta</taxon>
        <taxon>Embryophyta</taxon>
        <taxon>Tracheophyta</taxon>
        <taxon>Spermatophyta</taxon>
        <taxon>Magnoliopsida</taxon>
        <taxon>eudicotyledons</taxon>
        <taxon>Gunneridae</taxon>
        <taxon>Pentapetalae</taxon>
        <taxon>asterids</taxon>
        <taxon>lamiids</taxon>
        <taxon>Lamiales</taxon>
        <taxon>Orobanchaceae</taxon>
        <taxon>Pedicularideae</taxon>
        <taxon>Castillejinae</taxon>
        <taxon>Castilleja</taxon>
    </lineage>
</organism>
<protein>
    <submittedName>
        <fullName evidence="2">Uncharacterized protein</fullName>
    </submittedName>
</protein>
<evidence type="ECO:0000313" key="3">
    <source>
        <dbReference type="Proteomes" id="UP001632038"/>
    </source>
</evidence>
<evidence type="ECO:0000313" key="2">
    <source>
        <dbReference type="EMBL" id="KAL3636519.1"/>
    </source>
</evidence>